<dbReference type="AlphaFoldDB" id="A0A2S9ZX69"/>
<accession>A0A2S9ZX69</accession>
<organism evidence="9 10">
    <name type="scientific">Rhodotorula toruloides</name>
    <name type="common">Yeast</name>
    <name type="synonym">Rhodosporidium toruloides</name>
    <dbReference type="NCBI Taxonomy" id="5286"/>
    <lineage>
        <taxon>Eukaryota</taxon>
        <taxon>Fungi</taxon>
        <taxon>Dikarya</taxon>
        <taxon>Basidiomycota</taxon>
        <taxon>Pucciniomycotina</taxon>
        <taxon>Microbotryomycetes</taxon>
        <taxon>Sporidiobolales</taxon>
        <taxon>Sporidiobolaceae</taxon>
        <taxon>Rhodotorula</taxon>
    </lineage>
</organism>
<dbReference type="FunFam" id="1.20.1510.10:FF:000005">
    <property type="entry name" value="Putative Cation diffusion facilitator 1"/>
    <property type="match status" value="1"/>
</dbReference>
<dbReference type="InterPro" id="IPR058533">
    <property type="entry name" value="Cation_efflux_TM"/>
</dbReference>
<dbReference type="Gene3D" id="3.30.70.1350">
    <property type="entry name" value="Cation efflux protein, cytoplasmic domain"/>
    <property type="match status" value="1"/>
</dbReference>
<feature type="domain" description="Cation efflux protein cytoplasmic" evidence="8">
    <location>
        <begin position="254"/>
        <end position="314"/>
    </location>
</feature>
<evidence type="ECO:0000259" key="8">
    <source>
        <dbReference type="Pfam" id="PF16916"/>
    </source>
</evidence>
<keyword evidence="2" id="KW-0813">Transport</keyword>
<feature type="transmembrane region" description="Helical" evidence="6">
    <location>
        <begin position="108"/>
        <end position="130"/>
    </location>
</feature>
<feature type="transmembrane region" description="Helical" evidence="6">
    <location>
        <begin position="39"/>
        <end position="60"/>
    </location>
</feature>
<feature type="transmembrane region" description="Helical" evidence="6">
    <location>
        <begin position="66"/>
        <end position="87"/>
    </location>
</feature>
<gene>
    <name evidence="9" type="ORF">AAT19DRAFT_11097</name>
</gene>
<dbReference type="SUPFAM" id="SSF160240">
    <property type="entry name" value="Cation efflux protein cytoplasmic domain-like"/>
    <property type="match status" value="1"/>
</dbReference>
<dbReference type="Pfam" id="PF01545">
    <property type="entry name" value="Cation_efflux"/>
    <property type="match status" value="1"/>
</dbReference>
<dbReference type="Gene3D" id="1.20.1510.10">
    <property type="entry name" value="Cation efflux protein transmembrane domain"/>
    <property type="match status" value="1"/>
</dbReference>
<evidence type="ECO:0000256" key="4">
    <source>
        <dbReference type="ARBA" id="ARBA00022989"/>
    </source>
</evidence>
<dbReference type="OrthoDB" id="78296at2759"/>
<sequence length="326" mass="36269">MSARQRRRRTTTACPWVLQYSSTRRRGLTVLLPVAQIKIAVYGSLIANCILAILQLYAAISSLSLSIFGTAIDSVFDPLANGVLYYCHRKARRVDLRKYPSGGSKFETIGDIVYSGVMGAVSVILVAFSIQDLARGEGDKTLHIPALVVVGIAFVTKFALFCWCHPLRNKNSQVRVLWEDHRNDLFINGFGLFTSAAGAKIVWWLDPTGALVISFVLIATWGSTCATHFGYLAGKAAPLDFQNLITYKAMTFAEQIEQIDSCIVYHNGPRYVVEVDLVMKGETTLRVAHDVSQALQDKLEELPQVDRAFVHVDHETSHKPEHRKTK</sequence>
<dbReference type="Proteomes" id="UP000239560">
    <property type="component" value="Unassembled WGS sequence"/>
</dbReference>
<keyword evidence="5 6" id="KW-0472">Membrane</keyword>
<dbReference type="NCBIfam" id="TIGR01297">
    <property type="entry name" value="CDF"/>
    <property type="match status" value="1"/>
</dbReference>
<keyword evidence="4 6" id="KW-1133">Transmembrane helix</keyword>
<dbReference type="InterPro" id="IPR027470">
    <property type="entry name" value="Cation_efflux_CTD"/>
</dbReference>
<evidence type="ECO:0000256" key="2">
    <source>
        <dbReference type="ARBA" id="ARBA00022448"/>
    </source>
</evidence>
<evidence type="ECO:0000313" key="10">
    <source>
        <dbReference type="Proteomes" id="UP000239560"/>
    </source>
</evidence>
<feature type="transmembrane region" description="Helical" evidence="6">
    <location>
        <begin position="142"/>
        <end position="164"/>
    </location>
</feature>
<feature type="transmembrane region" description="Helical" evidence="6">
    <location>
        <begin position="211"/>
        <end position="233"/>
    </location>
</feature>
<dbReference type="GO" id="GO:0030003">
    <property type="term" value="P:intracellular monoatomic cation homeostasis"/>
    <property type="evidence" value="ECO:0007669"/>
    <property type="project" value="UniProtKB-ARBA"/>
</dbReference>
<dbReference type="EMBL" id="LCTV02000015">
    <property type="protein sequence ID" value="PRQ70348.1"/>
    <property type="molecule type" value="Genomic_DNA"/>
</dbReference>
<evidence type="ECO:0000256" key="6">
    <source>
        <dbReference type="SAM" id="Phobius"/>
    </source>
</evidence>
<evidence type="ECO:0000259" key="7">
    <source>
        <dbReference type="Pfam" id="PF01545"/>
    </source>
</evidence>
<dbReference type="SUPFAM" id="SSF161111">
    <property type="entry name" value="Cation efflux protein transmembrane domain-like"/>
    <property type="match status" value="1"/>
</dbReference>
<feature type="domain" description="Cation efflux protein transmembrane" evidence="7">
    <location>
        <begin position="44"/>
        <end position="228"/>
    </location>
</feature>
<evidence type="ECO:0000313" key="9">
    <source>
        <dbReference type="EMBL" id="PRQ70348.1"/>
    </source>
</evidence>
<dbReference type="PANTHER" id="PTHR43840:SF12">
    <property type="entry name" value="CATION DIFFUSION FACILITATOR 1 (AFU_ORTHOLOGUE AFUA_1G14440)"/>
    <property type="match status" value="1"/>
</dbReference>
<comment type="caution">
    <text evidence="9">The sequence shown here is derived from an EMBL/GenBank/DDBJ whole genome shotgun (WGS) entry which is preliminary data.</text>
</comment>
<dbReference type="InterPro" id="IPR002524">
    <property type="entry name" value="Cation_efflux"/>
</dbReference>
<reference evidence="9 10" key="1">
    <citation type="journal article" date="2018" name="Elife">
        <title>Functional genomics of lipid metabolism in the oleaginous yeast Rhodosporidium toruloides.</title>
        <authorList>
            <person name="Coradetti S.T."/>
            <person name="Pinel D."/>
            <person name="Geiselman G."/>
            <person name="Ito M."/>
            <person name="Mondo S."/>
            <person name="Reilly M.C."/>
            <person name="Cheng Y.F."/>
            <person name="Bauer S."/>
            <person name="Grigoriev I."/>
            <person name="Gladden J.M."/>
            <person name="Simmons B.A."/>
            <person name="Brem R."/>
            <person name="Arkin A.P."/>
            <person name="Skerker J.M."/>
        </authorList>
    </citation>
    <scope>NUCLEOTIDE SEQUENCE [LARGE SCALE GENOMIC DNA]</scope>
    <source>
        <strain evidence="9 10">NBRC 0880</strain>
    </source>
</reference>
<dbReference type="Pfam" id="PF16916">
    <property type="entry name" value="ZT_dimer"/>
    <property type="match status" value="1"/>
</dbReference>
<dbReference type="GO" id="GO:0016020">
    <property type="term" value="C:membrane"/>
    <property type="evidence" value="ECO:0007669"/>
    <property type="project" value="UniProtKB-SubCell"/>
</dbReference>
<name>A0A2S9ZX69_RHOTO</name>
<evidence type="ECO:0000256" key="5">
    <source>
        <dbReference type="ARBA" id="ARBA00023136"/>
    </source>
</evidence>
<proteinExistence type="predicted"/>
<dbReference type="InterPro" id="IPR050291">
    <property type="entry name" value="CDF_Transporter"/>
</dbReference>
<dbReference type="InterPro" id="IPR027469">
    <property type="entry name" value="Cation_efflux_TMD_sf"/>
</dbReference>
<dbReference type="PANTHER" id="PTHR43840">
    <property type="entry name" value="MITOCHONDRIAL METAL TRANSPORTER 1-RELATED"/>
    <property type="match status" value="1"/>
</dbReference>
<evidence type="ECO:0000256" key="1">
    <source>
        <dbReference type="ARBA" id="ARBA00004141"/>
    </source>
</evidence>
<dbReference type="InterPro" id="IPR036837">
    <property type="entry name" value="Cation_efflux_CTD_sf"/>
</dbReference>
<keyword evidence="3 6" id="KW-0812">Transmembrane</keyword>
<evidence type="ECO:0000256" key="3">
    <source>
        <dbReference type="ARBA" id="ARBA00022692"/>
    </source>
</evidence>
<comment type="subcellular location">
    <subcellularLocation>
        <location evidence="1">Membrane</location>
        <topology evidence="1">Multi-pass membrane protein</topology>
    </subcellularLocation>
</comment>
<protein>
    <submittedName>
        <fullName evidence="9">CDF-like metal transporter</fullName>
    </submittedName>
</protein>
<dbReference type="GO" id="GO:0008324">
    <property type="term" value="F:monoatomic cation transmembrane transporter activity"/>
    <property type="evidence" value="ECO:0007669"/>
    <property type="project" value="InterPro"/>
</dbReference>
<feature type="transmembrane region" description="Helical" evidence="6">
    <location>
        <begin position="185"/>
        <end position="205"/>
    </location>
</feature>
<dbReference type="GO" id="GO:0098771">
    <property type="term" value="P:inorganic ion homeostasis"/>
    <property type="evidence" value="ECO:0007669"/>
    <property type="project" value="UniProtKB-ARBA"/>
</dbReference>